<dbReference type="AlphaFoldDB" id="R7YVC5"/>
<dbReference type="Proteomes" id="UP000016924">
    <property type="component" value="Unassembled WGS sequence"/>
</dbReference>
<dbReference type="PANTHER" id="PTHR16932:SF18">
    <property type="entry name" value="INTERFERON, ALPHA-INDUCIBLE PROTEIN 27-LIKE 2"/>
    <property type="match status" value="1"/>
</dbReference>
<dbReference type="EMBL" id="JH767576">
    <property type="protein sequence ID" value="EON65862.1"/>
    <property type="molecule type" value="Genomic_DNA"/>
</dbReference>
<feature type="transmembrane region" description="Helical" evidence="6">
    <location>
        <begin position="137"/>
        <end position="162"/>
    </location>
</feature>
<dbReference type="Pfam" id="PF06140">
    <property type="entry name" value="Ifi-6-16"/>
    <property type="match status" value="1"/>
</dbReference>
<keyword evidence="8" id="KW-1185">Reference proteome</keyword>
<name>R7YVC5_CONA1</name>
<dbReference type="PANTHER" id="PTHR16932">
    <property type="entry name" value="INTERFERON ALPHA-INDUCIBLE PROTEIN 27"/>
    <property type="match status" value="1"/>
</dbReference>
<accession>R7YVC5</accession>
<keyword evidence="3 6" id="KW-0812">Transmembrane</keyword>
<dbReference type="eggNOG" id="ENOG502SR07">
    <property type="taxonomic scope" value="Eukaryota"/>
</dbReference>
<dbReference type="Gene3D" id="6.10.110.10">
    <property type="match status" value="1"/>
</dbReference>
<dbReference type="InterPro" id="IPR038213">
    <property type="entry name" value="IFI6/IFI27-like_sf"/>
</dbReference>
<organism evidence="7 8">
    <name type="scientific">Coniosporium apollinis (strain CBS 100218)</name>
    <name type="common">Rock-inhabiting black yeast</name>
    <dbReference type="NCBI Taxonomy" id="1168221"/>
    <lineage>
        <taxon>Eukaryota</taxon>
        <taxon>Fungi</taxon>
        <taxon>Dikarya</taxon>
        <taxon>Ascomycota</taxon>
        <taxon>Pezizomycotina</taxon>
        <taxon>Dothideomycetes</taxon>
        <taxon>Dothideomycetes incertae sedis</taxon>
        <taxon>Coniosporium</taxon>
    </lineage>
</organism>
<keyword evidence="4 6" id="KW-1133">Transmembrane helix</keyword>
<comment type="similarity">
    <text evidence="2">Belongs to the IFI6/IFI27 family.</text>
</comment>
<proteinExistence type="inferred from homology"/>
<evidence type="ECO:0000313" key="7">
    <source>
        <dbReference type="EMBL" id="EON65862.1"/>
    </source>
</evidence>
<dbReference type="OrthoDB" id="440424at2759"/>
<evidence type="ECO:0000313" key="8">
    <source>
        <dbReference type="Proteomes" id="UP000016924"/>
    </source>
</evidence>
<evidence type="ECO:0000256" key="2">
    <source>
        <dbReference type="ARBA" id="ARBA00007262"/>
    </source>
</evidence>
<evidence type="ECO:0000256" key="4">
    <source>
        <dbReference type="ARBA" id="ARBA00022989"/>
    </source>
</evidence>
<evidence type="ECO:0000256" key="6">
    <source>
        <dbReference type="SAM" id="Phobius"/>
    </source>
</evidence>
<dbReference type="OMA" id="SFAARWM"/>
<comment type="subcellular location">
    <subcellularLocation>
        <location evidence="1">Membrane</location>
        <topology evidence="1">Multi-pass membrane protein</topology>
    </subcellularLocation>
</comment>
<gene>
    <name evidence="7" type="ORF">W97_05104</name>
</gene>
<keyword evidence="5 6" id="KW-0472">Membrane</keyword>
<sequence>MSPFTAILECLRGDTYAATLTPSHNLPSKVQHPAYHSEKILLPPNEQPIHRTAESTASDILTALFSATKAGRDLEATVNDIALQFGGWSEHIAQYVLDGLKKALQSASALKGPAKEAYERACEAAMKIEGLAKEHPYYAATILTVIALGVLIILAPAVIHALGFGVLGPVEGSFAAAWQSTYGGMVEAGSLFSYLQKLGMLY</sequence>
<dbReference type="STRING" id="1168221.R7YVC5"/>
<dbReference type="RefSeq" id="XP_007781179.1">
    <property type="nucleotide sequence ID" value="XM_007782989.1"/>
</dbReference>
<evidence type="ECO:0000256" key="3">
    <source>
        <dbReference type="ARBA" id="ARBA00022692"/>
    </source>
</evidence>
<protein>
    <submittedName>
        <fullName evidence="7">Uncharacterized protein</fullName>
    </submittedName>
</protein>
<evidence type="ECO:0000256" key="1">
    <source>
        <dbReference type="ARBA" id="ARBA00004141"/>
    </source>
</evidence>
<reference evidence="8" key="1">
    <citation type="submission" date="2012-06" db="EMBL/GenBank/DDBJ databases">
        <title>The genome sequence of Coniosporium apollinis CBS 100218.</title>
        <authorList>
            <consortium name="The Broad Institute Genome Sequencing Platform"/>
            <person name="Cuomo C."/>
            <person name="Gorbushina A."/>
            <person name="Noack S."/>
            <person name="Walker B."/>
            <person name="Young S.K."/>
            <person name="Zeng Q."/>
            <person name="Gargeya S."/>
            <person name="Fitzgerald M."/>
            <person name="Haas B."/>
            <person name="Abouelleil A."/>
            <person name="Alvarado L."/>
            <person name="Arachchi H.M."/>
            <person name="Berlin A.M."/>
            <person name="Chapman S.B."/>
            <person name="Goldberg J."/>
            <person name="Griggs A."/>
            <person name="Gujja S."/>
            <person name="Hansen M."/>
            <person name="Howarth C."/>
            <person name="Imamovic A."/>
            <person name="Larimer J."/>
            <person name="McCowan C."/>
            <person name="Montmayeur A."/>
            <person name="Murphy C."/>
            <person name="Neiman D."/>
            <person name="Pearson M."/>
            <person name="Priest M."/>
            <person name="Roberts A."/>
            <person name="Saif S."/>
            <person name="Shea T."/>
            <person name="Sisk P."/>
            <person name="Sykes S."/>
            <person name="Wortman J."/>
            <person name="Nusbaum C."/>
            <person name="Birren B."/>
        </authorList>
    </citation>
    <scope>NUCLEOTIDE SEQUENCE [LARGE SCALE GENOMIC DNA]</scope>
    <source>
        <strain evidence="8">CBS 100218</strain>
    </source>
</reference>
<dbReference type="HOGENOM" id="CLU_086437_0_0_1"/>
<evidence type="ECO:0000256" key="5">
    <source>
        <dbReference type="ARBA" id="ARBA00023136"/>
    </source>
</evidence>
<dbReference type="GO" id="GO:0016020">
    <property type="term" value="C:membrane"/>
    <property type="evidence" value="ECO:0007669"/>
    <property type="project" value="UniProtKB-SubCell"/>
</dbReference>
<dbReference type="GeneID" id="19902415"/>
<dbReference type="InterPro" id="IPR009311">
    <property type="entry name" value="IFI6/IFI27-like"/>
</dbReference>